<organism evidence="3 4">
    <name type="scientific">Micromonospora lutea</name>
    <dbReference type="NCBI Taxonomy" id="419825"/>
    <lineage>
        <taxon>Bacteria</taxon>
        <taxon>Bacillati</taxon>
        <taxon>Actinomycetota</taxon>
        <taxon>Actinomycetes</taxon>
        <taxon>Micromonosporales</taxon>
        <taxon>Micromonosporaceae</taxon>
        <taxon>Micromonospora</taxon>
    </lineage>
</organism>
<protein>
    <recommendedName>
        <fullName evidence="2">Septum formation-related domain-containing protein</fullName>
    </recommendedName>
</protein>
<feature type="domain" description="Septum formation-related" evidence="2">
    <location>
        <begin position="50"/>
        <end position="271"/>
    </location>
</feature>
<dbReference type="InterPro" id="IPR026004">
    <property type="entry name" value="Septum_form"/>
</dbReference>
<keyword evidence="1" id="KW-0732">Signal</keyword>
<dbReference type="PROSITE" id="PS51257">
    <property type="entry name" value="PROKAR_LIPOPROTEIN"/>
    <property type="match status" value="1"/>
</dbReference>
<evidence type="ECO:0000256" key="1">
    <source>
        <dbReference type="SAM" id="SignalP"/>
    </source>
</evidence>
<evidence type="ECO:0000259" key="2">
    <source>
        <dbReference type="Pfam" id="PF13845"/>
    </source>
</evidence>
<keyword evidence="4" id="KW-1185">Reference proteome</keyword>
<evidence type="ECO:0000313" key="4">
    <source>
        <dbReference type="Proteomes" id="UP000643165"/>
    </source>
</evidence>
<proteinExistence type="predicted"/>
<gene>
    <name evidence="3" type="ORF">Vlu01_33720</name>
</gene>
<dbReference type="Pfam" id="PF13845">
    <property type="entry name" value="Septum_form"/>
    <property type="match status" value="1"/>
</dbReference>
<reference evidence="3 4" key="1">
    <citation type="submission" date="2021-01" db="EMBL/GenBank/DDBJ databases">
        <title>Whole genome shotgun sequence of Verrucosispora lutea NBRC 106530.</title>
        <authorList>
            <person name="Komaki H."/>
            <person name="Tamura T."/>
        </authorList>
    </citation>
    <scope>NUCLEOTIDE SEQUENCE [LARGE SCALE GENOMIC DNA]</scope>
    <source>
        <strain evidence="3 4">NBRC 106530</strain>
    </source>
</reference>
<accession>A0ABQ4IXU9</accession>
<dbReference type="EMBL" id="BOPB01000016">
    <property type="protein sequence ID" value="GIJ22748.1"/>
    <property type="molecule type" value="Genomic_DNA"/>
</dbReference>
<dbReference type="Proteomes" id="UP000643165">
    <property type="component" value="Unassembled WGS sequence"/>
</dbReference>
<dbReference type="RefSeq" id="WP_239095945.1">
    <property type="nucleotide sequence ID" value="NZ_BOPB01000016.1"/>
</dbReference>
<evidence type="ECO:0000313" key="3">
    <source>
        <dbReference type="EMBL" id="GIJ22748.1"/>
    </source>
</evidence>
<sequence length="295" mass="31794">MRRRWLTGVALGVVVALAATGCTRPAGTDGDLVDDWASMAAPAVFTPDSGVCHGQPQEVGYLSAYAPVDCAQPHRAETLHVGALTDATGARPPAVGSKAMRTAFGECDRQARTTLGGDWRGARIGLTVVLPSPQAWTGGARWFRCDVHELRTLDTPVPVRRTASLAGELDGSSPLRHGCFNARTEGDEVIEMIAVRCTARHRAEFVGLWRAPKSSWSEFLAKPARAHSGCRSAVARYAKVPDDGNLQYRVGTIFYHPSEGEWRSGNRSVQCFLWISDRTLTRSVKGAGTRALPIG</sequence>
<feature type="chain" id="PRO_5045787663" description="Septum formation-related domain-containing protein" evidence="1">
    <location>
        <begin position="19"/>
        <end position="295"/>
    </location>
</feature>
<comment type="caution">
    <text evidence="3">The sequence shown here is derived from an EMBL/GenBank/DDBJ whole genome shotgun (WGS) entry which is preliminary data.</text>
</comment>
<feature type="signal peptide" evidence="1">
    <location>
        <begin position="1"/>
        <end position="18"/>
    </location>
</feature>
<name>A0ABQ4IXU9_9ACTN</name>